<proteinExistence type="predicted"/>
<evidence type="ECO:0000313" key="5">
    <source>
        <dbReference type="Proteomes" id="UP000249447"/>
    </source>
</evidence>
<protein>
    <submittedName>
        <fullName evidence="4">Uncharacterized protein</fullName>
    </submittedName>
</protein>
<feature type="transmembrane region" description="Helical" evidence="2">
    <location>
        <begin position="1272"/>
        <end position="1296"/>
    </location>
</feature>
<evidence type="ECO:0000256" key="1">
    <source>
        <dbReference type="SAM" id="MobiDB-lite"/>
    </source>
</evidence>
<feature type="region of interest" description="Disordered" evidence="1">
    <location>
        <begin position="907"/>
        <end position="926"/>
    </location>
</feature>
<keyword evidence="3" id="KW-0732">Signal</keyword>
<feature type="transmembrane region" description="Helical" evidence="2">
    <location>
        <begin position="490"/>
        <end position="507"/>
    </location>
</feature>
<dbReference type="EMBL" id="CP029843">
    <property type="protein sequence ID" value="AWV08180.1"/>
    <property type="molecule type" value="Genomic_DNA"/>
</dbReference>
<organism evidence="4 5">
    <name type="scientific">Marilutibacter maris</name>
    <dbReference type="NCBI Taxonomy" id="1605891"/>
    <lineage>
        <taxon>Bacteria</taxon>
        <taxon>Pseudomonadati</taxon>
        <taxon>Pseudomonadota</taxon>
        <taxon>Gammaproteobacteria</taxon>
        <taxon>Lysobacterales</taxon>
        <taxon>Lysobacteraceae</taxon>
        <taxon>Marilutibacter</taxon>
    </lineage>
</organism>
<feature type="chain" id="PRO_5015911396" evidence="3">
    <location>
        <begin position="20"/>
        <end position="1387"/>
    </location>
</feature>
<evidence type="ECO:0000256" key="3">
    <source>
        <dbReference type="SAM" id="SignalP"/>
    </source>
</evidence>
<feature type="transmembrane region" description="Helical" evidence="2">
    <location>
        <begin position="711"/>
        <end position="728"/>
    </location>
</feature>
<keyword evidence="2" id="KW-0812">Transmembrane</keyword>
<gene>
    <name evidence="4" type="ORF">C9I47_2502</name>
</gene>
<evidence type="ECO:0000313" key="4">
    <source>
        <dbReference type="EMBL" id="AWV08180.1"/>
    </source>
</evidence>
<feature type="transmembrane region" description="Helical" evidence="2">
    <location>
        <begin position="1335"/>
        <end position="1356"/>
    </location>
</feature>
<feature type="transmembrane region" description="Helical" evidence="2">
    <location>
        <begin position="544"/>
        <end position="565"/>
    </location>
</feature>
<feature type="transmembrane region" description="Helical" evidence="2">
    <location>
        <begin position="1200"/>
        <end position="1217"/>
    </location>
</feature>
<keyword evidence="2" id="KW-0472">Membrane</keyword>
<feature type="transmembrane region" description="Helical" evidence="2">
    <location>
        <begin position="513"/>
        <end position="532"/>
    </location>
</feature>
<dbReference type="KEGG" id="lmb:C9I47_2502"/>
<feature type="signal peptide" evidence="3">
    <location>
        <begin position="1"/>
        <end position="19"/>
    </location>
</feature>
<evidence type="ECO:0000256" key="2">
    <source>
        <dbReference type="SAM" id="Phobius"/>
    </source>
</evidence>
<dbReference type="Proteomes" id="UP000249447">
    <property type="component" value="Chromosome"/>
</dbReference>
<name>A0A2U9TJD3_9GAMM</name>
<reference evidence="4 5" key="1">
    <citation type="submission" date="2018-05" db="EMBL/GenBank/DDBJ databases">
        <title>The complete genome of Lysobacter maris HZ9B, a marine bacterium antagonistic against terrestrial plant pathogens.</title>
        <authorList>
            <person name="Zhang X.-Q."/>
        </authorList>
    </citation>
    <scope>NUCLEOTIDE SEQUENCE [LARGE SCALE GENOMIC DNA]</scope>
    <source>
        <strain evidence="4 5">HZ9B</strain>
    </source>
</reference>
<accession>A0A2U9TJD3</accession>
<feature type="transmembrane region" description="Helical" evidence="2">
    <location>
        <begin position="1229"/>
        <end position="1252"/>
    </location>
</feature>
<keyword evidence="2" id="KW-1133">Transmembrane helix</keyword>
<sequence length="1387" mass="149152">MICWFLVALSLSCALTAHARQTEVPAPLEPWREWVLHDAPGVDCPLLTGAGSAGGQRICVWPGVLRVQADATGATFALRYTVHQRGWTGLPGDAQHWPQQVSANGNAVPVVRQAGRPGVWLDPGRYELRGRIPWSRRPQALALPAAVSLVELQVDGQSVRPLQRDGDHLVLGRGEATAPEADALDVRVYRRLGDGLPAELETRIFLAGAGQAREELIGPVLPAGFAPLTLDGDWPARLESDGRLRVQVQPEHAELVLRARALQPLQSAAPAAAGAPWPSQEVWSYEAAPALRSTSASGPVQVDPDSAGVPDDWRALPAFALEPSQTLTVEERARGIAANEGNRLNLRREAWLDFAGGGWTLRDRIEGEMRRDWRLEAAAPYTLERAQSLVEQAPLLVTRLDEALAGGVEWRTPRVDLDAGLRLQPGGGERPVSGWRQNFDAVDSTVHLPYGYRLFAAPGADRADGSWMSRWTLLDVFVAAVIALLSWRSFGWTGAGLAVVYLLLAYHERGAPILSLGLVLALGLVVRALPAGRLHKLGEWTRRAALVVLVMFALPFVSAQLRMALHPQLEGAASMSGLGGGLGKTVALQATDAEGYAEAADAAVLAEAPAHMELPPPPAVPAVVLDDPSPVDMQARSSSVQGAGLDKVMVTGSRIKRADVLDRYTQGTVVQTGRGLPSWQGGHSYQLHWSGPITEDQTVRLLISPPWLTRLLRVLAVALLALLALRALGIRLRWPPLRPAAAALAALALTGPMLSAPAHAQASMPSTELLGELKNRLTRLPDCAPDCATIAAVNVRADRDDVRIALDVHAATRVFVPLPADDAGLSPLDLRVDGVEADGVLQAQGRRWVVLERGVHRVGIEARAVADKVVLAFPLPPARIEFEGIGWQAGGISENRLPAGSLTLTRSREAGPEAGDGPGRPGAQDFPPYVRLTRHLDLGLDWQLRSVAERLAPQAGGFTVKLPLLEGEKVGTAGLQVRAGQVELPVPDGAGSAQWQGSLDKADVFTLTAPALSDHAEVWEITASPLWHLDFEGVPESAPRSGDADDDWQVFRFHPLPGETLKVAVSRPTAAAGATRAIDALRLQSRFGQRAGEHALDLTVRASQGGDHTVVLPASAEVLSVTRDGESLNLRPQDGRLSLPLRPGVQRFDIRFRDGDGVAMRNTTPAIDLGLPAANINLQLNLPEDRWVLLTRGPRQGPAVLYWGELLVLVLVAFALSRLRWAPLKLHEWLLLGIGFSTFSWLALFVVVAWLFAVAWRDRNTASLGSVGFNLVQIGLVALTVAAVLALVAAIPYGLLGTPDMHIRGSGSSAHVLRWFADQSSDVLPQGSAITVPLWLYRAAMLAWALWLAVAVLRWATWGFKAWTRDGHWRSRPKTASAPPALPDEEG</sequence>
<keyword evidence="5" id="KW-1185">Reference proteome</keyword>